<dbReference type="OrthoDB" id="7605339at2759"/>
<reference evidence="1 2" key="1">
    <citation type="submission" date="2015-07" db="EMBL/GenBank/DDBJ databases">
        <title>The genome of Eufriesea mexicana.</title>
        <authorList>
            <person name="Pan H."/>
            <person name="Kapheim K."/>
        </authorList>
    </citation>
    <scope>NUCLEOTIDE SEQUENCE [LARGE SCALE GENOMIC DNA]</scope>
    <source>
        <strain evidence="1">0111107269</strain>
        <tissue evidence="1">Whole body</tissue>
    </source>
</reference>
<gene>
    <name evidence="1" type="ORF">WN48_01921</name>
</gene>
<sequence>MDLYSDIKKLTQIPQADENVVFIRRKESYALKQNQKLKNLKSPPNENLYDLDDSQSYDKSLKCSLHENEIASSIHEVNIMHYANENIEKHWKNRQMKTNSNSKDNIFPETLVPNNCHENSSTEVCNTISMLRTNENKRTEDAEDILKKCGLNRNALIKGLLNNHIISVKDLDIPNDYTDVKSKKCINVQKENVPSENTLYQEDCMKLVQCPEDPEVFVQSLQVHGHIDESKYKNIDFTVPHIGKKNIVTPRQYFINTDSNFDFIKKNVEN</sequence>
<keyword evidence="2" id="KW-1185">Reference proteome</keyword>
<organism evidence="1 2">
    <name type="scientific">Eufriesea mexicana</name>
    <dbReference type="NCBI Taxonomy" id="516756"/>
    <lineage>
        <taxon>Eukaryota</taxon>
        <taxon>Metazoa</taxon>
        <taxon>Ecdysozoa</taxon>
        <taxon>Arthropoda</taxon>
        <taxon>Hexapoda</taxon>
        <taxon>Insecta</taxon>
        <taxon>Pterygota</taxon>
        <taxon>Neoptera</taxon>
        <taxon>Endopterygota</taxon>
        <taxon>Hymenoptera</taxon>
        <taxon>Apocrita</taxon>
        <taxon>Aculeata</taxon>
        <taxon>Apoidea</taxon>
        <taxon>Anthophila</taxon>
        <taxon>Apidae</taxon>
        <taxon>Eufriesea</taxon>
    </lineage>
</organism>
<name>A0A310SC38_9HYME</name>
<dbReference type="Proteomes" id="UP000250275">
    <property type="component" value="Unassembled WGS sequence"/>
</dbReference>
<evidence type="ECO:0000313" key="1">
    <source>
        <dbReference type="EMBL" id="OAD57512.1"/>
    </source>
</evidence>
<evidence type="ECO:0000313" key="2">
    <source>
        <dbReference type="Proteomes" id="UP000250275"/>
    </source>
</evidence>
<dbReference type="EMBL" id="KQ761467">
    <property type="protein sequence ID" value="OAD57512.1"/>
    <property type="molecule type" value="Genomic_DNA"/>
</dbReference>
<proteinExistence type="predicted"/>
<protein>
    <submittedName>
        <fullName evidence="1">Uncharacterized protein</fullName>
    </submittedName>
</protein>
<dbReference type="AlphaFoldDB" id="A0A310SC38"/>
<accession>A0A310SC38</accession>